<dbReference type="EMBL" id="MCBS01018450">
    <property type="protein sequence ID" value="RKF81290.1"/>
    <property type="molecule type" value="Genomic_DNA"/>
</dbReference>
<dbReference type="Proteomes" id="UP000285326">
    <property type="component" value="Unassembled WGS sequence"/>
</dbReference>
<dbReference type="AlphaFoldDB" id="A0A420J3B3"/>
<sequence length="268" mass="31034">MDRADGMEYEPTQPSISQLRQQQKSDRSRKYPSKEPSSYSQRAASIKRGSISQGKVDENSIRQIIAEQLQKLVSPLIEMVNEAQIIGISHLLPFENGSERAIWFDINSSLSTNAKQKARIFNANGPNIKYDYNQFIAYLKRSFGNRKEKGEKQELLSKIRQRENQRFSDFFPLFEEALIGSGGTGWPNDSKFIWLRLSLSESLRDQLFTVNLNPHDFYESVGKIEEVAYRFEQSRHFKGRKGCEQRLKIPRPHVVKVRTYGGYDGLRF</sequence>
<evidence type="ECO:0000313" key="2">
    <source>
        <dbReference type="EMBL" id="RKF81290.1"/>
    </source>
</evidence>
<feature type="compositionally biased region" description="Basic and acidic residues" evidence="1">
    <location>
        <begin position="23"/>
        <end position="33"/>
    </location>
</feature>
<evidence type="ECO:0000313" key="3">
    <source>
        <dbReference type="Proteomes" id="UP000285326"/>
    </source>
</evidence>
<organism evidence="2 3">
    <name type="scientific">Golovinomyces cichoracearum</name>
    <dbReference type="NCBI Taxonomy" id="62708"/>
    <lineage>
        <taxon>Eukaryota</taxon>
        <taxon>Fungi</taxon>
        <taxon>Dikarya</taxon>
        <taxon>Ascomycota</taxon>
        <taxon>Pezizomycotina</taxon>
        <taxon>Leotiomycetes</taxon>
        <taxon>Erysiphales</taxon>
        <taxon>Erysiphaceae</taxon>
        <taxon>Golovinomyces</taxon>
    </lineage>
</organism>
<feature type="region of interest" description="Disordered" evidence="1">
    <location>
        <begin position="1"/>
        <end position="52"/>
    </location>
</feature>
<evidence type="ECO:0000256" key="1">
    <source>
        <dbReference type="SAM" id="MobiDB-lite"/>
    </source>
</evidence>
<protein>
    <submittedName>
        <fullName evidence="2">Putative eka-like protein</fullName>
    </submittedName>
</protein>
<proteinExistence type="predicted"/>
<reference evidence="2 3" key="1">
    <citation type="journal article" date="2018" name="BMC Genomics">
        <title>Comparative genome analyses reveal sequence features reflecting distinct modes of host-adaptation between dicot and monocot powdery mildew.</title>
        <authorList>
            <person name="Wu Y."/>
            <person name="Ma X."/>
            <person name="Pan Z."/>
            <person name="Kale S.D."/>
            <person name="Song Y."/>
            <person name="King H."/>
            <person name="Zhang Q."/>
            <person name="Presley C."/>
            <person name="Deng X."/>
            <person name="Wei C.I."/>
            <person name="Xiao S."/>
        </authorList>
    </citation>
    <scope>NUCLEOTIDE SEQUENCE [LARGE SCALE GENOMIC DNA]</scope>
    <source>
        <strain evidence="2">UMSG1</strain>
    </source>
</reference>
<comment type="caution">
    <text evidence="2">The sequence shown here is derived from an EMBL/GenBank/DDBJ whole genome shotgun (WGS) entry which is preliminary data.</text>
</comment>
<feature type="compositionally biased region" description="Polar residues" evidence="1">
    <location>
        <begin position="12"/>
        <end position="22"/>
    </location>
</feature>
<gene>
    <name evidence="2" type="ORF">GcM1_184010</name>
</gene>
<name>A0A420J3B3_9PEZI</name>
<accession>A0A420J3B3</accession>